<sequence length="233" mass="25749">MLAMEVNSRLMKNLPSGILIGMDYLGPQGEQIDLGNRCMTFPRMDKATTPINVRPRVKHNLASSKAKAAKLVVIQPRSQAKISFTTASPHPEEYDVELVPTTHRSHPATVPAIIVSNQTTHLIACNYTDKHITVRKGMKLGVFDPCQIEGLYAVHPEDVRPEERIKNKPSVIGSNPFKTVTASGIVIYGDKDKSGSEIPAMESVALKYCDLWSRKRGIINIPTELGMRLPLKP</sequence>
<proteinExistence type="predicted"/>
<reference evidence="1" key="1">
    <citation type="journal article" date="2020" name="Stud. Mycol.">
        <title>101 Dothideomycetes genomes: a test case for predicting lifestyles and emergence of pathogens.</title>
        <authorList>
            <person name="Haridas S."/>
            <person name="Albert R."/>
            <person name="Binder M."/>
            <person name="Bloem J."/>
            <person name="Labutti K."/>
            <person name="Salamov A."/>
            <person name="Andreopoulos B."/>
            <person name="Baker S."/>
            <person name="Barry K."/>
            <person name="Bills G."/>
            <person name="Bluhm B."/>
            <person name="Cannon C."/>
            <person name="Castanera R."/>
            <person name="Culley D."/>
            <person name="Daum C."/>
            <person name="Ezra D."/>
            <person name="Gonzalez J."/>
            <person name="Henrissat B."/>
            <person name="Kuo A."/>
            <person name="Liang C."/>
            <person name="Lipzen A."/>
            <person name="Lutzoni F."/>
            <person name="Magnuson J."/>
            <person name="Mondo S."/>
            <person name="Nolan M."/>
            <person name="Ohm R."/>
            <person name="Pangilinan J."/>
            <person name="Park H.-J."/>
            <person name="Ramirez L."/>
            <person name="Alfaro M."/>
            <person name="Sun H."/>
            <person name="Tritt A."/>
            <person name="Yoshinaga Y."/>
            <person name="Zwiers L.-H."/>
            <person name="Turgeon B."/>
            <person name="Goodwin S."/>
            <person name="Spatafora J."/>
            <person name="Crous P."/>
            <person name="Grigoriev I."/>
        </authorList>
    </citation>
    <scope>NUCLEOTIDE SEQUENCE</scope>
    <source>
        <strain evidence="1">HMLAC05119</strain>
    </source>
</reference>
<keyword evidence="2" id="KW-1185">Reference proteome</keyword>
<evidence type="ECO:0000313" key="1">
    <source>
        <dbReference type="EMBL" id="KAF1910999.1"/>
    </source>
</evidence>
<accession>A0A6A5Q617</accession>
<name>A0A6A5Q617_AMPQU</name>
<organism evidence="1 2">
    <name type="scientific">Ampelomyces quisqualis</name>
    <name type="common">Powdery mildew agent</name>
    <dbReference type="NCBI Taxonomy" id="50730"/>
    <lineage>
        <taxon>Eukaryota</taxon>
        <taxon>Fungi</taxon>
        <taxon>Dikarya</taxon>
        <taxon>Ascomycota</taxon>
        <taxon>Pezizomycotina</taxon>
        <taxon>Dothideomycetes</taxon>
        <taxon>Pleosporomycetidae</taxon>
        <taxon>Pleosporales</taxon>
        <taxon>Pleosporineae</taxon>
        <taxon>Phaeosphaeriaceae</taxon>
        <taxon>Ampelomyces</taxon>
    </lineage>
</organism>
<gene>
    <name evidence="1" type="ORF">BDU57DRAFT_113945</name>
</gene>
<dbReference type="Proteomes" id="UP000800096">
    <property type="component" value="Unassembled WGS sequence"/>
</dbReference>
<evidence type="ECO:0000313" key="2">
    <source>
        <dbReference type="Proteomes" id="UP000800096"/>
    </source>
</evidence>
<dbReference type="EMBL" id="ML979147">
    <property type="protein sequence ID" value="KAF1910999.1"/>
    <property type="molecule type" value="Genomic_DNA"/>
</dbReference>
<protein>
    <submittedName>
        <fullName evidence="1">Uncharacterized protein</fullName>
    </submittedName>
</protein>
<dbReference type="AlphaFoldDB" id="A0A6A5Q617"/>